<evidence type="ECO:0000256" key="6">
    <source>
        <dbReference type="ARBA" id="ARBA00023244"/>
    </source>
</evidence>
<feature type="binding site" evidence="8 10">
    <location>
        <begin position="57"/>
        <end position="60"/>
    </location>
    <ligand>
        <name>substrate</name>
    </ligand>
</feature>
<comment type="similarity">
    <text evidence="2 8 13">Belongs to the glutamyl-tRNA reductase family.</text>
</comment>
<keyword evidence="5 8" id="KW-0560">Oxidoreductase</keyword>
<dbReference type="RefSeq" id="WP_044428602.1">
    <property type="nucleotide sequence ID" value="NZ_BJYZ01000023.1"/>
</dbReference>
<comment type="caution">
    <text evidence="17">The sequence shown here is derived from an EMBL/GenBank/DDBJ whole genome shotgun (WGS) entry which is preliminary data.</text>
</comment>
<name>A0A512DW24_9PROT</name>
<evidence type="ECO:0000313" key="17">
    <source>
        <dbReference type="EMBL" id="GEO40679.1"/>
    </source>
</evidence>
<evidence type="ECO:0000256" key="13">
    <source>
        <dbReference type="RuleBase" id="RU000584"/>
    </source>
</evidence>
<evidence type="ECO:0000256" key="2">
    <source>
        <dbReference type="ARBA" id="ARBA00005916"/>
    </source>
</evidence>
<dbReference type="SUPFAM" id="SSF51735">
    <property type="entry name" value="NAD(P)-binding Rossmann-fold domains"/>
    <property type="match status" value="1"/>
</dbReference>
<protein>
    <recommendedName>
        <fullName evidence="3 8">Glutamyl-tRNA reductase</fullName>
        <shortName evidence="8">GluTR</shortName>
        <ecNumber evidence="3 8">1.2.1.70</ecNumber>
    </recommendedName>
</protein>
<comment type="caution">
    <text evidence="8">Lacks conserved residue(s) required for the propagation of feature annotation.</text>
</comment>
<organism evidence="17 18">
    <name type="scientific">Skermanella aerolata</name>
    <dbReference type="NCBI Taxonomy" id="393310"/>
    <lineage>
        <taxon>Bacteria</taxon>
        <taxon>Pseudomonadati</taxon>
        <taxon>Pseudomonadota</taxon>
        <taxon>Alphaproteobacteria</taxon>
        <taxon>Rhodospirillales</taxon>
        <taxon>Azospirillaceae</taxon>
        <taxon>Skermanella</taxon>
    </lineage>
</organism>
<dbReference type="EC" id="1.2.1.70" evidence="3 8"/>
<keyword evidence="6 8" id="KW-0627">Porphyrin biosynthesis</keyword>
<dbReference type="InterPro" id="IPR015896">
    <property type="entry name" value="4pyrrol_synth_GluRdtase_dimer"/>
</dbReference>
<dbReference type="GO" id="GO:0019353">
    <property type="term" value="P:protoporphyrinogen IX biosynthetic process from glutamate"/>
    <property type="evidence" value="ECO:0007669"/>
    <property type="project" value="TreeGrafter"/>
</dbReference>
<keyword evidence="4 8" id="KW-0521">NADP</keyword>
<evidence type="ECO:0000259" key="15">
    <source>
        <dbReference type="Pfam" id="PF01488"/>
    </source>
</evidence>
<evidence type="ECO:0000256" key="1">
    <source>
        <dbReference type="ARBA" id="ARBA00005059"/>
    </source>
</evidence>
<evidence type="ECO:0000256" key="3">
    <source>
        <dbReference type="ARBA" id="ARBA00012970"/>
    </source>
</evidence>
<evidence type="ECO:0000256" key="5">
    <source>
        <dbReference type="ARBA" id="ARBA00023002"/>
    </source>
</evidence>
<dbReference type="GO" id="GO:0050661">
    <property type="term" value="F:NADP binding"/>
    <property type="evidence" value="ECO:0007669"/>
    <property type="project" value="InterPro"/>
</dbReference>
<dbReference type="EMBL" id="BJYZ01000023">
    <property type="protein sequence ID" value="GEO40679.1"/>
    <property type="molecule type" value="Genomic_DNA"/>
</dbReference>
<dbReference type="OrthoDB" id="110209at2"/>
<comment type="pathway">
    <text evidence="1 8 13">Porphyrin-containing compound metabolism; protoporphyrin-IX biosynthesis; 5-aminolevulinate from L-glutamyl-tRNA(Glu): step 1/2.</text>
</comment>
<dbReference type="Pfam" id="PF01488">
    <property type="entry name" value="Shikimate_DH"/>
    <property type="match status" value="1"/>
</dbReference>
<feature type="domain" description="Glutamyl-tRNA reductase N-terminal" evidence="16">
    <location>
        <begin position="15"/>
        <end position="164"/>
    </location>
</feature>
<dbReference type="InterPro" id="IPR006151">
    <property type="entry name" value="Shikm_DH/Glu-tRNA_Rdtase"/>
</dbReference>
<feature type="site" description="Important for activity" evidence="8 12">
    <location>
        <position position="107"/>
    </location>
</feature>
<dbReference type="Proteomes" id="UP000321523">
    <property type="component" value="Unassembled WGS sequence"/>
</dbReference>
<dbReference type="InterPro" id="IPR015895">
    <property type="entry name" value="4pyrrol_synth_GluRdtase_N"/>
</dbReference>
<dbReference type="Gene3D" id="3.30.460.30">
    <property type="entry name" value="Glutamyl-tRNA reductase, N-terminal domain"/>
    <property type="match status" value="1"/>
</dbReference>
<feature type="domain" description="Tetrapyrrole biosynthesis glutamyl-tRNA reductase dimerisation" evidence="14">
    <location>
        <begin position="329"/>
        <end position="418"/>
    </location>
</feature>
<feature type="binding site" evidence="8 10">
    <location>
        <position position="128"/>
    </location>
    <ligand>
        <name>substrate</name>
    </ligand>
</feature>
<dbReference type="NCBIfam" id="TIGR01035">
    <property type="entry name" value="hemA"/>
    <property type="match status" value="1"/>
</dbReference>
<comment type="miscellaneous">
    <text evidence="8">During catalysis, the active site Cys acts as a nucleophile attacking the alpha-carbonyl group of tRNA-bound glutamate with the formation of a thioester intermediate between enzyme and glutamate, and the concomitant release of tRNA(Glu). The thioester intermediate is finally reduced by direct hydride transfer from NADPH, to form the product GSA.</text>
</comment>
<keyword evidence="18" id="KW-1185">Reference proteome</keyword>
<evidence type="ECO:0000259" key="14">
    <source>
        <dbReference type="Pfam" id="PF00745"/>
    </source>
</evidence>
<comment type="catalytic activity">
    <reaction evidence="7 8 13">
        <text>(S)-4-amino-5-oxopentanoate + tRNA(Glu) + NADP(+) = L-glutamyl-tRNA(Glu) + NADPH + H(+)</text>
        <dbReference type="Rhea" id="RHEA:12344"/>
        <dbReference type="Rhea" id="RHEA-COMP:9663"/>
        <dbReference type="Rhea" id="RHEA-COMP:9680"/>
        <dbReference type="ChEBI" id="CHEBI:15378"/>
        <dbReference type="ChEBI" id="CHEBI:57501"/>
        <dbReference type="ChEBI" id="CHEBI:57783"/>
        <dbReference type="ChEBI" id="CHEBI:58349"/>
        <dbReference type="ChEBI" id="CHEBI:78442"/>
        <dbReference type="ChEBI" id="CHEBI:78520"/>
        <dbReference type="EC" id="1.2.1.70"/>
    </reaction>
</comment>
<comment type="function">
    <text evidence="8">Catalyzes the NADPH-dependent reduction of glutamyl-tRNA(Glu) to glutamate 1-semialdehyde (GSA).</text>
</comment>
<dbReference type="Pfam" id="PF00745">
    <property type="entry name" value="GlutR_dimer"/>
    <property type="match status" value="1"/>
</dbReference>
<comment type="domain">
    <text evidence="8">Possesses an unusual extended V-shaped dimeric structure with each monomer consisting of three distinct domains arranged along a curved 'spinal' alpha-helix. The N-terminal catalytic domain specifically recognizes the glutamate moiety of the substrate. The second domain is the NADPH-binding domain, and the third C-terminal domain is responsible for dimerization.</text>
</comment>
<evidence type="ECO:0000256" key="12">
    <source>
        <dbReference type="PIRSR" id="PIRSR000445-4"/>
    </source>
</evidence>
<evidence type="ECO:0000256" key="8">
    <source>
        <dbReference type="HAMAP-Rule" id="MF_00087"/>
    </source>
</evidence>
<gene>
    <name evidence="17" type="primary">hemA_2</name>
    <name evidence="8" type="synonym">hemA</name>
    <name evidence="17" type="ORF">SAE02_48270</name>
</gene>
<dbReference type="InterPro" id="IPR036453">
    <property type="entry name" value="GluRdtase_dimer_dom_sf"/>
</dbReference>
<dbReference type="PIRSF" id="PIRSF000445">
    <property type="entry name" value="4pyrrol_synth_GluRdtase"/>
    <property type="match status" value="1"/>
</dbReference>
<dbReference type="PANTHER" id="PTHR43013">
    <property type="entry name" value="GLUTAMYL-TRNA REDUCTASE"/>
    <property type="match status" value="1"/>
</dbReference>
<dbReference type="GO" id="GO:0008883">
    <property type="term" value="F:glutamyl-tRNA reductase activity"/>
    <property type="evidence" value="ECO:0007669"/>
    <property type="project" value="UniProtKB-UniRule"/>
</dbReference>
<dbReference type="UniPathway" id="UPA00251">
    <property type="reaction ID" value="UER00316"/>
</dbReference>
<dbReference type="AlphaFoldDB" id="A0A512DW24"/>
<sequence length="442" mass="46689">MPGSGARSSSELVLVGVNHRSSSGAVRDLICTEETEVPGVLARLQAGGLSEFFWLSTCDRVEVLAASCDPVRTATIAAGALAERAGMTAQALAPELYTLTGGDAVRHLFAVACSLDSQVVGEPHVLGQIKAAHRAAVAAHTTGPELEAVLQAAYAAAKRVRTETAIAERPVSIAAAAVQTARDIHGELDRSSCLLIGLGDMGELMAEALREAGLPRLTVTSRVDRRAEAAARRLGCHYSPVADLDAALQSADIVVTAAGLGRYILSADQMDAVIRKRRRRPVFLIDTAIPGDIDPAVGGLEGAFVYDLADLERVALEGRATREAAAAAAWAIVDQAVAGFARGRAERAAVPAVAALRGHFEAVRTRLLAEHPGGDPAEATRLLVNRLLHQPSQVLRAMAAAHDMEQVEAERLLRRLFRFDESDTTERIEAVPVPGPFEGEGR</sequence>
<dbReference type="Pfam" id="PF05201">
    <property type="entry name" value="GlutR_N"/>
    <property type="match status" value="1"/>
</dbReference>
<reference evidence="17 18" key="1">
    <citation type="submission" date="2019-07" db="EMBL/GenBank/DDBJ databases">
        <title>Whole genome shotgun sequence of Skermanella aerolata NBRC 106429.</title>
        <authorList>
            <person name="Hosoyama A."/>
            <person name="Uohara A."/>
            <person name="Ohji S."/>
            <person name="Ichikawa N."/>
        </authorList>
    </citation>
    <scope>NUCLEOTIDE SEQUENCE [LARGE SCALE GENOMIC DNA]</scope>
    <source>
        <strain evidence="17 18">NBRC 106429</strain>
    </source>
</reference>
<feature type="active site" description="Nucleophile" evidence="8 9">
    <location>
        <position position="58"/>
    </location>
</feature>
<dbReference type="PANTHER" id="PTHR43013:SF1">
    <property type="entry name" value="GLUTAMYL-TRNA REDUCTASE"/>
    <property type="match status" value="1"/>
</dbReference>
<dbReference type="FunFam" id="3.30.460.30:FF:000001">
    <property type="entry name" value="Glutamyl-tRNA reductase"/>
    <property type="match status" value="1"/>
</dbReference>
<dbReference type="InterPro" id="IPR036343">
    <property type="entry name" value="GluRdtase_N_sf"/>
</dbReference>
<dbReference type="InterPro" id="IPR036291">
    <property type="entry name" value="NAD(P)-bd_dom_sf"/>
</dbReference>
<dbReference type="SUPFAM" id="SSF69742">
    <property type="entry name" value="Glutamyl tRNA-reductase catalytic, N-terminal domain"/>
    <property type="match status" value="1"/>
</dbReference>
<dbReference type="InterPro" id="IPR000343">
    <property type="entry name" value="4pyrrol_synth_GluRdtase"/>
</dbReference>
<feature type="binding site" evidence="8 10">
    <location>
        <position position="117"/>
    </location>
    <ligand>
        <name>substrate</name>
    </ligand>
</feature>
<feature type="binding site" evidence="8 11">
    <location>
        <begin position="197"/>
        <end position="202"/>
    </location>
    <ligand>
        <name>NADP(+)</name>
        <dbReference type="ChEBI" id="CHEBI:58349"/>
    </ligand>
</feature>
<evidence type="ECO:0000259" key="16">
    <source>
        <dbReference type="Pfam" id="PF05201"/>
    </source>
</evidence>
<evidence type="ECO:0000256" key="4">
    <source>
        <dbReference type="ARBA" id="ARBA00022857"/>
    </source>
</evidence>
<evidence type="ECO:0000256" key="10">
    <source>
        <dbReference type="PIRSR" id="PIRSR000445-2"/>
    </source>
</evidence>
<dbReference type="HAMAP" id="MF_00087">
    <property type="entry name" value="Glu_tRNA_reductase"/>
    <property type="match status" value="1"/>
</dbReference>
<evidence type="ECO:0000256" key="7">
    <source>
        <dbReference type="ARBA" id="ARBA00047464"/>
    </source>
</evidence>
<accession>A0A512DW24</accession>
<dbReference type="SUPFAM" id="SSF69075">
    <property type="entry name" value="Glutamyl tRNA-reductase dimerization domain"/>
    <property type="match status" value="1"/>
</dbReference>
<feature type="domain" description="Quinate/shikimate 5-dehydrogenase/glutamyl-tRNA reductase" evidence="15">
    <location>
        <begin position="180"/>
        <end position="314"/>
    </location>
</feature>
<feature type="binding site" evidence="10">
    <location>
        <begin position="122"/>
        <end position="124"/>
    </location>
    <ligand>
        <name>substrate</name>
    </ligand>
</feature>
<evidence type="ECO:0000313" key="18">
    <source>
        <dbReference type="Proteomes" id="UP000321523"/>
    </source>
</evidence>
<dbReference type="Gene3D" id="3.40.50.720">
    <property type="entry name" value="NAD(P)-binding Rossmann-like Domain"/>
    <property type="match status" value="1"/>
</dbReference>
<proteinExistence type="inferred from homology"/>
<evidence type="ECO:0000256" key="9">
    <source>
        <dbReference type="PIRSR" id="PIRSR000445-1"/>
    </source>
</evidence>
<comment type="subunit">
    <text evidence="8">Homodimer.</text>
</comment>
<evidence type="ECO:0000256" key="11">
    <source>
        <dbReference type="PIRSR" id="PIRSR000445-3"/>
    </source>
</evidence>